<dbReference type="OrthoDB" id="4252443at2759"/>
<protein>
    <submittedName>
        <fullName evidence="1">Uncharacterized protein</fullName>
    </submittedName>
</protein>
<sequence length="144" mass="16423">PAFENLQDLSVYLNANRSKTQILPNRQTMVGALDTLVGRSSTMTSLHITTAGSATVFLPHSQDDRLYASWARFLASVRNSLCDLFFEQGEGRYPNPPLYSSFDSHNQTKLEVRPMDRHFIQWILPVLLDAPWPRMKRMEIRGVG</sequence>
<keyword evidence="2" id="KW-1185">Reference proteome</keyword>
<gene>
    <name evidence="1" type="ORF">EJ02DRAFT_320941</name>
</gene>
<dbReference type="EMBL" id="ML976011">
    <property type="protein sequence ID" value="KAF1945246.1"/>
    <property type="molecule type" value="Genomic_DNA"/>
</dbReference>
<name>A0A6A5T3C8_9PLEO</name>
<feature type="non-terminal residue" evidence="1">
    <location>
        <position position="144"/>
    </location>
</feature>
<proteinExistence type="predicted"/>
<organism evidence="1 2">
    <name type="scientific">Clathrospora elynae</name>
    <dbReference type="NCBI Taxonomy" id="706981"/>
    <lineage>
        <taxon>Eukaryota</taxon>
        <taxon>Fungi</taxon>
        <taxon>Dikarya</taxon>
        <taxon>Ascomycota</taxon>
        <taxon>Pezizomycotina</taxon>
        <taxon>Dothideomycetes</taxon>
        <taxon>Pleosporomycetidae</taxon>
        <taxon>Pleosporales</taxon>
        <taxon>Diademaceae</taxon>
        <taxon>Clathrospora</taxon>
    </lineage>
</organism>
<evidence type="ECO:0000313" key="2">
    <source>
        <dbReference type="Proteomes" id="UP000800038"/>
    </source>
</evidence>
<accession>A0A6A5T3C8</accession>
<evidence type="ECO:0000313" key="1">
    <source>
        <dbReference type="EMBL" id="KAF1945246.1"/>
    </source>
</evidence>
<dbReference type="Proteomes" id="UP000800038">
    <property type="component" value="Unassembled WGS sequence"/>
</dbReference>
<reference evidence="1" key="1">
    <citation type="journal article" date="2020" name="Stud. Mycol.">
        <title>101 Dothideomycetes genomes: a test case for predicting lifestyles and emergence of pathogens.</title>
        <authorList>
            <person name="Haridas S."/>
            <person name="Albert R."/>
            <person name="Binder M."/>
            <person name="Bloem J."/>
            <person name="Labutti K."/>
            <person name="Salamov A."/>
            <person name="Andreopoulos B."/>
            <person name="Baker S."/>
            <person name="Barry K."/>
            <person name="Bills G."/>
            <person name="Bluhm B."/>
            <person name="Cannon C."/>
            <person name="Castanera R."/>
            <person name="Culley D."/>
            <person name="Daum C."/>
            <person name="Ezra D."/>
            <person name="Gonzalez J."/>
            <person name="Henrissat B."/>
            <person name="Kuo A."/>
            <person name="Liang C."/>
            <person name="Lipzen A."/>
            <person name="Lutzoni F."/>
            <person name="Magnuson J."/>
            <person name="Mondo S."/>
            <person name="Nolan M."/>
            <person name="Ohm R."/>
            <person name="Pangilinan J."/>
            <person name="Park H.-J."/>
            <person name="Ramirez L."/>
            <person name="Alfaro M."/>
            <person name="Sun H."/>
            <person name="Tritt A."/>
            <person name="Yoshinaga Y."/>
            <person name="Zwiers L.-H."/>
            <person name="Turgeon B."/>
            <person name="Goodwin S."/>
            <person name="Spatafora J."/>
            <person name="Crous P."/>
            <person name="Grigoriev I."/>
        </authorList>
    </citation>
    <scope>NUCLEOTIDE SEQUENCE</scope>
    <source>
        <strain evidence="1">CBS 161.51</strain>
    </source>
</reference>
<dbReference type="AlphaFoldDB" id="A0A6A5T3C8"/>
<feature type="non-terminal residue" evidence="1">
    <location>
        <position position="1"/>
    </location>
</feature>